<dbReference type="Proteomes" id="UP001062846">
    <property type="component" value="Chromosome 5"/>
</dbReference>
<dbReference type="EMBL" id="CM046392">
    <property type="protein sequence ID" value="KAI8556876.1"/>
    <property type="molecule type" value="Genomic_DNA"/>
</dbReference>
<evidence type="ECO:0000313" key="1">
    <source>
        <dbReference type="EMBL" id="KAI8556876.1"/>
    </source>
</evidence>
<gene>
    <name evidence="1" type="ORF">RHMOL_Rhmol05G0290100</name>
</gene>
<sequence length="67" mass="7465">MRVYQFLNTNLNRKGDFTGNLDRISVVISIGRWNVVLAVVDLLHAIAPPPRLSSGYGTRLQPPQCTN</sequence>
<organism evidence="1 2">
    <name type="scientific">Rhododendron molle</name>
    <name type="common">Chinese azalea</name>
    <name type="synonym">Azalea mollis</name>
    <dbReference type="NCBI Taxonomy" id="49168"/>
    <lineage>
        <taxon>Eukaryota</taxon>
        <taxon>Viridiplantae</taxon>
        <taxon>Streptophyta</taxon>
        <taxon>Embryophyta</taxon>
        <taxon>Tracheophyta</taxon>
        <taxon>Spermatophyta</taxon>
        <taxon>Magnoliopsida</taxon>
        <taxon>eudicotyledons</taxon>
        <taxon>Gunneridae</taxon>
        <taxon>Pentapetalae</taxon>
        <taxon>asterids</taxon>
        <taxon>Ericales</taxon>
        <taxon>Ericaceae</taxon>
        <taxon>Ericoideae</taxon>
        <taxon>Rhodoreae</taxon>
        <taxon>Rhododendron</taxon>
    </lineage>
</organism>
<accession>A0ACC0NV74</accession>
<comment type="caution">
    <text evidence="1">The sequence shown here is derived from an EMBL/GenBank/DDBJ whole genome shotgun (WGS) entry which is preliminary data.</text>
</comment>
<protein>
    <submittedName>
        <fullName evidence="1">Uncharacterized protein</fullName>
    </submittedName>
</protein>
<proteinExistence type="predicted"/>
<evidence type="ECO:0000313" key="2">
    <source>
        <dbReference type="Proteomes" id="UP001062846"/>
    </source>
</evidence>
<reference evidence="1" key="1">
    <citation type="submission" date="2022-02" db="EMBL/GenBank/DDBJ databases">
        <title>Plant Genome Project.</title>
        <authorList>
            <person name="Zhang R.-G."/>
        </authorList>
    </citation>
    <scope>NUCLEOTIDE SEQUENCE</scope>
    <source>
        <strain evidence="1">AT1</strain>
    </source>
</reference>
<name>A0ACC0NV74_RHOML</name>
<keyword evidence="2" id="KW-1185">Reference proteome</keyword>